<organism evidence="1 2">
    <name type="scientific">Larkinella bovis</name>
    <dbReference type="NCBI Taxonomy" id="683041"/>
    <lineage>
        <taxon>Bacteria</taxon>
        <taxon>Pseudomonadati</taxon>
        <taxon>Bacteroidota</taxon>
        <taxon>Cytophagia</taxon>
        <taxon>Cytophagales</taxon>
        <taxon>Spirosomataceae</taxon>
        <taxon>Larkinella</taxon>
    </lineage>
</organism>
<comment type="caution">
    <text evidence="1">The sequence shown here is derived from an EMBL/GenBank/DDBJ whole genome shotgun (WGS) entry which is preliminary data.</text>
</comment>
<protein>
    <recommendedName>
        <fullName evidence="3">Fibronectin type III domain-containing protein</fullName>
    </recommendedName>
</protein>
<gene>
    <name evidence="1" type="ORF">ACFPMF_27685</name>
</gene>
<evidence type="ECO:0000313" key="1">
    <source>
        <dbReference type="EMBL" id="MFC5413134.1"/>
    </source>
</evidence>
<keyword evidence="2" id="KW-1185">Reference proteome</keyword>
<accession>A0ABW0IJN2</accession>
<reference evidence="2" key="1">
    <citation type="journal article" date="2019" name="Int. J. Syst. Evol. Microbiol.">
        <title>The Global Catalogue of Microorganisms (GCM) 10K type strain sequencing project: providing services to taxonomists for standard genome sequencing and annotation.</title>
        <authorList>
            <consortium name="The Broad Institute Genomics Platform"/>
            <consortium name="The Broad Institute Genome Sequencing Center for Infectious Disease"/>
            <person name="Wu L."/>
            <person name="Ma J."/>
        </authorList>
    </citation>
    <scope>NUCLEOTIDE SEQUENCE [LARGE SCALE GENOMIC DNA]</scope>
    <source>
        <strain evidence="2">CCUG 55250</strain>
    </source>
</reference>
<feature type="non-terminal residue" evidence="1">
    <location>
        <position position="1"/>
    </location>
</feature>
<sequence>DDDVWFKFTATAAAHLLKISDIQNAHGNSPYRNVQVFEAVNNAPGGNILCAEMTMDQKALTGLKVGTTYFVRVSAWAENVRINFKLCVSTN</sequence>
<name>A0ABW0IJN2_9BACT</name>
<dbReference type="EMBL" id="JBHSMA010000021">
    <property type="protein sequence ID" value="MFC5413134.1"/>
    <property type="molecule type" value="Genomic_DNA"/>
</dbReference>
<proteinExistence type="predicted"/>
<evidence type="ECO:0000313" key="2">
    <source>
        <dbReference type="Proteomes" id="UP001596106"/>
    </source>
</evidence>
<dbReference type="RefSeq" id="WP_379851365.1">
    <property type="nucleotide sequence ID" value="NZ_JBHSMA010000021.1"/>
</dbReference>
<dbReference type="Proteomes" id="UP001596106">
    <property type="component" value="Unassembled WGS sequence"/>
</dbReference>
<evidence type="ECO:0008006" key="3">
    <source>
        <dbReference type="Google" id="ProtNLM"/>
    </source>
</evidence>